<protein>
    <recommendedName>
        <fullName evidence="2">Trehalose 6-phosphate phosphatase</fullName>
        <ecNumber evidence="2">3.1.3.12</ecNumber>
    </recommendedName>
</protein>
<dbReference type="EMBL" id="CAJQUM010000001">
    <property type="protein sequence ID" value="CAG4882384.1"/>
    <property type="molecule type" value="Genomic_DNA"/>
</dbReference>
<dbReference type="Proteomes" id="UP000742786">
    <property type="component" value="Unassembled WGS sequence"/>
</dbReference>
<dbReference type="PANTHER" id="PTHR43768">
    <property type="entry name" value="TREHALOSE 6-PHOSPHATE PHOSPHATASE"/>
    <property type="match status" value="1"/>
</dbReference>
<dbReference type="InterPro" id="IPR023214">
    <property type="entry name" value="HAD_sf"/>
</dbReference>
<dbReference type="NCBIfam" id="TIGR00685">
    <property type="entry name" value="T6PP"/>
    <property type="match status" value="1"/>
</dbReference>
<accession>A0A916J2V5</accession>
<dbReference type="SUPFAM" id="SSF56784">
    <property type="entry name" value="HAD-like"/>
    <property type="match status" value="1"/>
</dbReference>
<comment type="function">
    <text evidence="2">Removes the phosphate from trehalose 6-phosphate to produce free trehalose.</text>
</comment>
<comment type="cofactor">
    <cofactor evidence="2">
        <name>Mg(2+)</name>
        <dbReference type="ChEBI" id="CHEBI:18420"/>
    </cofactor>
</comment>
<dbReference type="RefSeq" id="WP_220634460.1">
    <property type="nucleotide sequence ID" value="NZ_CAJQUM010000001.1"/>
</dbReference>
<evidence type="ECO:0000256" key="1">
    <source>
        <dbReference type="ARBA" id="ARBA00022801"/>
    </source>
</evidence>
<reference evidence="3" key="1">
    <citation type="submission" date="2021-04" db="EMBL/GenBank/DDBJ databases">
        <authorList>
            <person name="Hornung B."/>
        </authorList>
    </citation>
    <scope>NUCLEOTIDE SEQUENCE</scope>
    <source>
        <strain evidence="3">G5G6</strain>
    </source>
</reference>
<dbReference type="InterPro" id="IPR044651">
    <property type="entry name" value="OTSB-like"/>
</dbReference>
<dbReference type="Gene3D" id="3.30.70.1020">
    <property type="entry name" value="Trehalose-6-phosphate phosphatase related protein, domain 2"/>
    <property type="match status" value="1"/>
</dbReference>
<comment type="caution">
    <text evidence="3">The sequence shown here is derived from an EMBL/GenBank/DDBJ whole genome shotgun (WGS) entry which is preliminary data.</text>
</comment>
<dbReference type="GO" id="GO:0046872">
    <property type="term" value="F:metal ion binding"/>
    <property type="evidence" value="ECO:0007669"/>
    <property type="project" value="UniProtKB-KW"/>
</dbReference>
<dbReference type="GO" id="GO:0004805">
    <property type="term" value="F:trehalose-phosphatase activity"/>
    <property type="evidence" value="ECO:0007669"/>
    <property type="project" value="UniProtKB-EC"/>
</dbReference>
<organism evidence="3 4">
    <name type="scientific">Georgfuchsia toluolica</name>
    <dbReference type="NCBI Taxonomy" id="424218"/>
    <lineage>
        <taxon>Bacteria</taxon>
        <taxon>Pseudomonadati</taxon>
        <taxon>Pseudomonadota</taxon>
        <taxon>Betaproteobacteria</taxon>
        <taxon>Nitrosomonadales</taxon>
        <taxon>Sterolibacteriaceae</taxon>
        <taxon>Georgfuchsia</taxon>
    </lineage>
</organism>
<sequence>MKYFFSHEGYPAMKRLAADDKVLVGLDFDGTLAPIVQDPPRAQMSVPIAHELERLCAVTPVAIISGRELGDLEQRITVRAAYLIGNHGNEGLAAVTVDGGACRKICAEWTKQLRRMPESRADDVFIEPKRYMVSVHYRLANDHLATQQKLSRLFGRLKPAPRVVHGKCVFDLIPPGAVCKDDTMSLLATQTQADVVLYVGDDECDELVFASAQPDWITVRVGYWSHSAAKYYLRCQREVSDLLLLLNLRLGLAASNSP</sequence>
<dbReference type="AlphaFoldDB" id="A0A916J2V5"/>
<dbReference type="Pfam" id="PF02358">
    <property type="entry name" value="Trehalose_PPase"/>
    <property type="match status" value="1"/>
</dbReference>
<name>A0A916J2V5_9PROT</name>
<evidence type="ECO:0000256" key="2">
    <source>
        <dbReference type="RuleBase" id="RU361117"/>
    </source>
</evidence>
<dbReference type="GO" id="GO:0005992">
    <property type="term" value="P:trehalose biosynthetic process"/>
    <property type="evidence" value="ECO:0007669"/>
    <property type="project" value="InterPro"/>
</dbReference>
<dbReference type="PANTHER" id="PTHR43768:SF3">
    <property type="entry name" value="TREHALOSE 6-PHOSPHATE PHOSPHATASE"/>
    <property type="match status" value="1"/>
</dbReference>
<keyword evidence="2" id="KW-0460">Magnesium</keyword>
<gene>
    <name evidence="3" type="ORF">GTOL_10266</name>
</gene>
<keyword evidence="4" id="KW-1185">Reference proteome</keyword>
<comment type="pathway">
    <text evidence="2">Glycan biosynthesis; trehalose biosynthesis.</text>
</comment>
<dbReference type="EC" id="3.1.3.12" evidence="2"/>
<comment type="catalytic activity">
    <reaction evidence="2">
        <text>alpha,alpha-trehalose 6-phosphate + H2O = alpha,alpha-trehalose + phosphate</text>
        <dbReference type="Rhea" id="RHEA:23420"/>
        <dbReference type="ChEBI" id="CHEBI:15377"/>
        <dbReference type="ChEBI" id="CHEBI:16551"/>
        <dbReference type="ChEBI" id="CHEBI:43474"/>
        <dbReference type="ChEBI" id="CHEBI:58429"/>
        <dbReference type="EC" id="3.1.3.12"/>
    </reaction>
</comment>
<keyword evidence="1 2" id="KW-0378">Hydrolase</keyword>
<keyword evidence="2" id="KW-0479">Metal-binding</keyword>
<dbReference type="InterPro" id="IPR003337">
    <property type="entry name" value="Trehalose_PPase"/>
</dbReference>
<dbReference type="InterPro" id="IPR036412">
    <property type="entry name" value="HAD-like_sf"/>
</dbReference>
<dbReference type="Gene3D" id="3.40.50.1000">
    <property type="entry name" value="HAD superfamily/HAD-like"/>
    <property type="match status" value="1"/>
</dbReference>
<comment type="similarity">
    <text evidence="2">Belongs to the trehalose phosphatase family.</text>
</comment>
<evidence type="ECO:0000313" key="4">
    <source>
        <dbReference type="Proteomes" id="UP000742786"/>
    </source>
</evidence>
<proteinExistence type="inferred from homology"/>
<evidence type="ECO:0000313" key="3">
    <source>
        <dbReference type="EMBL" id="CAG4882384.1"/>
    </source>
</evidence>